<reference evidence="4" key="1">
    <citation type="submission" date="2015-02" db="EMBL/GenBank/DDBJ databases">
        <title>Genome sequencing for Strongylocentrotus purpuratus.</title>
        <authorList>
            <person name="Murali S."/>
            <person name="Liu Y."/>
            <person name="Vee V."/>
            <person name="English A."/>
            <person name="Wang M."/>
            <person name="Skinner E."/>
            <person name="Han Y."/>
            <person name="Muzny D.M."/>
            <person name="Worley K.C."/>
            <person name="Gibbs R.A."/>
        </authorList>
    </citation>
    <scope>NUCLEOTIDE SEQUENCE</scope>
</reference>
<dbReference type="InterPro" id="IPR016137">
    <property type="entry name" value="RGS"/>
</dbReference>
<dbReference type="GeneID" id="580694"/>
<dbReference type="InterPro" id="IPR036305">
    <property type="entry name" value="RGS_sf"/>
</dbReference>
<evidence type="ECO:0000259" key="2">
    <source>
        <dbReference type="PROSITE" id="PS50132"/>
    </source>
</evidence>
<dbReference type="InterPro" id="IPR053282">
    <property type="entry name" value="RGS_domain-containing"/>
</dbReference>
<dbReference type="OMA" id="LQNYWVP"/>
<dbReference type="PANTHER" id="PTHR47079">
    <property type="entry name" value="REGULATOR OF G-PROTEIN SIGNALING PROTEIN-LIKE"/>
    <property type="match status" value="1"/>
</dbReference>
<dbReference type="KEGG" id="spu:580694"/>
<feature type="compositionally biased region" description="Basic and acidic residues" evidence="1">
    <location>
        <begin position="244"/>
        <end position="275"/>
    </location>
</feature>
<feature type="region of interest" description="Disordered" evidence="1">
    <location>
        <begin position="1251"/>
        <end position="1270"/>
    </location>
</feature>
<evidence type="ECO:0000313" key="3">
    <source>
        <dbReference type="EnsemblMetazoa" id="XP_030851727"/>
    </source>
</evidence>
<proteinExistence type="predicted"/>
<dbReference type="RefSeq" id="XP_030851727.1">
    <property type="nucleotide sequence ID" value="XM_030995867.1"/>
</dbReference>
<feature type="region of interest" description="Disordered" evidence="1">
    <location>
        <begin position="813"/>
        <end position="889"/>
    </location>
</feature>
<feature type="compositionally biased region" description="Low complexity" evidence="1">
    <location>
        <begin position="173"/>
        <end position="182"/>
    </location>
</feature>
<keyword evidence="4" id="KW-1185">Reference proteome</keyword>
<dbReference type="InParanoid" id="A0A7M7PHB5"/>
<feature type="compositionally biased region" description="Basic residues" evidence="1">
    <location>
        <begin position="836"/>
        <end position="859"/>
    </location>
</feature>
<feature type="region of interest" description="Disordered" evidence="1">
    <location>
        <begin position="62"/>
        <end position="353"/>
    </location>
</feature>
<feature type="region of interest" description="Disordered" evidence="1">
    <location>
        <begin position="1"/>
        <end position="50"/>
    </location>
</feature>
<evidence type="ECO:0000313" key="4">
    <source>
        <dbReference type="Proteomes" id="UP000007110"/>
    </source>
</evidence>
<feature type="region of interest" description="Disordered" evidence="1">
    <location>
        <begin position="402"/>
        <end position="445"/>
    </location>
</feature>
<organism evidence="3 4">
    <name type="scientific">Strongylocentrotus purpuratus</name>
    <name type="common">Purple sea urchin</name>
    <dbReference type="NCBI Taxonomy" id="7668"/>
    <lineage>
        <taxon>Eukaryota</taxon>
        <taxon>Metazoa</taxon>
        <taxon>Echinodermata</taxon>
        <taxon>Eleutherozoa</taxon>
        <taxon>Echinozoa</taxon>
        <taxon>Echinoidea</taxon>
        <taxon>Euechinoidea</taxon>
        <taxon>Echinacea</taxon>
        <taxon>Camarodonta</taxon>
        <taxon>Echinidea</taxon>
        <taxon>Strongylocentrotidae</taxon>
        <taxon>Strongylocentrotus</taxon>
    </lineage>
</organism>
<feature type="compositionally biased region" description="Polar residues" evidence="1">
    <location>
        <begin position="877"/>
        <end position="889"/>
    </location>
</feature>
<feature type="compositionally biased region" description="Basic and acidic residues" evidence="1">
    <location>
        <begin position="35"/>
        <end position="48"/>
    </location>
</feature>
<dbReference type="Proteomes" id="UP000007110">
    <property type="component" value="Unassembled WGS sequence"/>
</dbReference>
<feature type="compositionally biased region" description="Acidic residues" evidence="1">
    <location>
        <begin position="818"/>
        <end position="832"/>
    </location>
</feature>
<dbReference type="PANTHER" id="PTHR47079:SF1">
    <property type="entry name" value="REGULATOR OF G-PROTEIN SIGNALING PROTEIN-LIKE"/>
    <property type="match status" value="1"/>
</dbReference>
<dbReference type="Gene3D" id="1.10.167.10">
    <property type="entry name" value="Regulator of G-protein Signalling 4, domain 2"/>
    <property type="match status" value="2"/>
</dbReference>
<feature type="compositionally biased region" description="Basic and acidic residues" evidence="1">
    <location>
        <begin position="183"/>
        <end position="199"/>
    </location>
</feature>
<dbReference type="PROSITE" id="PS50132">
    <property type="entry name" value="RGS"/>
    <property type="match status" value="2"/>
</dbReference>
<feature type="compositionally biased region" description="Low complexity" evidence="1">
    <location>
        <begin position="294"/>
        <end position="320"/>
    </location>
</feature>
<evidence type="ECO:0000256" key="1">
    <source>
        <dbReference type="SAM" id="MobiDB-lite"/>
    </source>
</evidence>
<feature type="compositionally biased region" description="Basic residues" evidence="1">
    <location>
        <begin position="158"/>
        <end position="172"/>
    </location>
</feature>
<feature type="compositionally biased region" description="Polar residues" evidence="1">
    <location>
        <begin position="1"/>
        <end position="16"/>
    </location>
</feature>
<dbReference type="Pfam" id="PF00615">
    <property type="entry name" value="RGS"/>
    <property type="match status" value="1"/>
</dbReference>
<feature type="compositionally biased region" description="Low complexity" evidence="1">
    <location>
        <begin position="127"/>
        <end position="139"/>
    </location>
</feature>
<accession>A0A7M7PHB5</accession>
<dbReference type="SUPFAM" id="SSF48097">
    <property type="entry name" value="Regulator of G-protein signaling, RGS"/>
    <property type="match status" value="2"/>
</dbReference>
<reference evidence="3" key="2">
    <citation type="submission" date="2021-01" db="UniProtKB">
        <authorList>
            <consortium name="EnsemblMetazoa"/>
        </authorList>
    </citation>
    <scope>IDENTIFICATION</scope>
</reference>
<protein>
    <recommendedName>
        <fullName evidence="2">RGS domain-containing protein</fullName>
    </recommendedName>
</protein>
<feature type="domain" description="RGS" evidence="2">
    <location>
        <begin position="1117"/>
        <end position="1210"/>
    </location>
</feature>
<sequence>MSMFSSNQVRRSQLSTLLKVEDTGEMVRSGSSESADLREESGEMKSKGYDWLTDEFPLPAISEESASYERSRSASPVKGTPSITESIIDLSSTSTDGRSESDQGDDEESTLLFSGKTSKMSKHSSRRSSACRSAPSRRSAMADDDLDFQRPASARRLSSGRRSRRGSARRGSSKSGTSNIGSSKKDYGKHGTSDKEEASSRSSSSDESDQGHTKSPKPPIPATRTISTEGSETDKTDLTYATDTTKKTKSKEMATGKDVHTPDQDGHKTDQDEGRPKHRGTIADLNKYRKNSDSSRSSSRDSSSSSVGHASASSGSMISLSKRRILATATGIVPRAPAMPKHPGARRPRSQAVEFRLGDFSVFIDKEENDSTKKKSSKSGSDKNIKLEADLVALKVIQKEREKKKKRELLKQQQNALKRKRARQKQAHSSDSTVPDRGTLQGGDDDLFSNLKNIAMRRRRRVAPLSNINKTALKKLERLHSISLGEKEGHEKINDGMMTNRQGKRVAYSLLPFEDKLSEDDRRLMLVCNLPEALEVMEEGMMDSLVPRRTQMLPAIKSPRPYALSITKPLLSGYNLGEADFRSKNRLLVSAVLSDKFAGRPWMKFLVRYGYSNEQRYLRFWHAAQEYLDAAHPIAEMRQNLMRQKLAGELITNFLQPADDRKVRIGRLLTAELRIQLGVGNGDELLLHAQDLACEALREIWADFQKHDVDSFISRTSERKNAQQRAYPLYTSPTLNLMNNRMVKTTPSDLSGKAAPKTLSQVLADARKTSSKKSVECATLSAKAQECGDQTNSVAPYRMIRAVKISSGLPLAGLPDAEVSDPSDPDEESDDEGSLRRKNMIVLRKRKIKSPPPRGKNRPGGKDTQQQTEAHARAMMGSSQGYKSQSTFDQETTKGGVCRAIRKGGKTIFRPSRPRSFMEVLHDQSHFEFFRRYLQVEMDNELPLAFWHSVEQLRTGTCRDPKVRQAKSQAIIKKYFNKSTNYGADLATEADIIADLPNMEKVTPQMLMSAQTCVAKSMEEKWYADYKKSYPDESTDDASEAPVQAQFGQEGRTKYLWNMFISNVCQFRRGLMTPWLLSLFKEYLGKEVLREMEKRRATGIITKRIIGGRAVCVDRLQNDLCFWAEVERYKQLADNAARAAAAGTYTIEDEEYVQHKANTIIDVFLASFVPPKVQINIPQDTAEDIIDNSQHGIVERGLFHDAALHIFTVLLHCWKKFTRERLAYKPSPMIEETTIPAPRPQPKIIKHLVPGEFGPPSGPPPLKKKPKIKRKTSTPNVCGVKIKTIIGTSADDPPRMSFTIQNGVQLILPPKPQPEHESKELYRNLMQSLIDSGHEESLIQLFQQPAALGLGPAQQRRLSRTLAIQLPALLKQNAH</sequence>
<feature type="compositionally biased region" description="Polar residues" evidence="1">
    <location>
        <begin position="81"/>
        <end position="96"/>
    </location>
</feature>
<feature type="domain" description="RGS" evidence="2">
    <location>
        <begin position="916"/>
        <end position="976"/>
    </location>
</feature>
<name>A0A7M7PHB5_STRPU</name>
<dbReference type="OrthoDB" id="10013157at2759"/>
<feature type="compositionally biased region" description="Basic residues" evidence="1">
    <location>
        <begin position="417"/>
        <end position="426"/>
    </location>
</feature>
<dbReference type="InterPro" id="IPR044926">
    <property type="entry name" value="RGS_subdomain_2"/>
</dbReference>
<dbReference type="EnsemblMetazoa" id="XM_030995867">
    <property type="protein sequence ID" value="XP_030851727"/>
    <property type="gene ID" value="LOC580694"/>
</dbReference>